<evidence type="ECO:0000256" key="11">
    <source>
        <dbReference type="ARBA" id="ARBA00023211"/>
    </source>
</evidence>
<comment type="catalytic activity">
    <reaction evidence="13">
        <text>(2R,3S)-3-isopropylmalate + NAD(+) = 4-methyl-2-oxopentanoate + CO2 + NADH</text>
        <dbReference type="Rhea" id="RHEA:32271"/>
        <dbReference type="ChEBI" id="CHEBI:16526"/>
        <dbReference type="ChEBI" id="CHEBI:17865"/>
        <dbReference type="ChEBI" id="CHEBI:35121"/>
        <dbReference type="ChEBI" id="CHEBI:57540"/>
        <dbReference type="ChEBI" id="CHEBI:57945"/>
        <dbReference type="EC" id="1.1.1.85"/>
    </reaction>
</comment>
<keyword evidence="11" id="KW-0464">Manganese</keyword>
<evidence type="ECO:0000259" key="14">
    <source>
        <dbReference type="SMART" id="SM01329"/>
    </source>
</evidence>
<comment type="cofactor">
    <cofactor evidence="13">
        <name>Mg(2+)</name>
        <dbReference type="ChEBI" id="CHEBI:18420"/>
    </cofactor>
    <cofactor evidence="13">
        <name>Mn(2+)</name>
        <dbReference type="ChEBI" id="CHEBI:29035"/>
    </cofactor>
    <text evidence="13">Binds 1 Mg(2+) or Mn(2+) ion per subunit.</text>
</comment>
<dbReference type="NCBIfam" id="TIGR00169">
    <property type="entry name" value="leuB"/>
    <property type="match status" value="1"/>
</dbReference>
<gene>
    <name evidence="15" type="ORF">EW146_g6601</name>
</gene>
<dbReference type="PANTHER" id="PTHR42979:SF1">
    <property type="entry name" value="3-ISOPROPYLMALATE DEHYDROGENASE"/>
    <property type="match status" value="1"/>
</dbReference>
<evidence type="ECO:0000256" key="13">
    <source>
        <dbReference type="RuleBase" id="RU004445"/>
    </source>
</evidence>
<dbReference type="Pfam" id="PF00557">
    <property type="entry name" value="Peptidase_M24"/>
    <property type="match status" value="1"/>
</dbReference>
<dbReference type="UniPathway" id="UPA00048">
    <property type="reaction ID" value="UER00072"/>
</dbReference>
<comment type="pathway">
    <text evidence="13">Amino-acid biosynthesis; L-leucine biosynthesis; L-leucine from 3-methyl-2-oxobutanoate: step 3/4.</text>
</comment>
<dbReference type="InterPro" id="IPR019818">
    <property type="entry name" value="IsoCit/isopropylmalate_DH_CS"/>
</dbReference>
<dbReference type="OrthoDB" id="3632757at2759"/>
<dbReference type="Gene3D" id="3.40.718.10">
    <property type="entry name" value="Isopropylmalate Dehydrogenase"/>
    <property type="match status" value="1"/>
</dbReference>
<comment type="subunit">
    <text evidence="3 13">Homodimer.</text>
</comment>
<name>A0A4S4LQ40_9AGAM</name>
<dbReference type="InterPro" id="IPR000994">
    <property type="entry name" value="Pept_M24"/>
</dbReference>
<keyword evidence="5 13" id="KW-0432">Leucine biosynthesis</keyword>
<evidence type="ECO:0000256" key="10">
    <source>
        <dbReference type="ARBA" id="ARBA00023027"/>
    </source>
</evidence>
<dbReference type="GO" id="GO:0051287">
    <property type="term" value="F:NAD binding"/>
    <property type="evidence" value="ECO:0007669"/>
    <property type="project" value="InterPro"/>
</dbReference>
<proteinExistence type="inferred from homology"/>
<dbReference type="PANTHER" id="PTHR42979">
    <property type="entry name" value="3-ISOPROPYLMALATE DEHYDROGENASE"/>
    <property type="match status" value="1"/>
</dbReference>
<comment type="caution">
    <text evidence="15">The sequence shown here is derived from an EMBL/GenBank/DDBJ whole genome shotgun (WGS) entry which is preliminary data.</text>
</comment>
<dbReference type="Proteomes" id="UP000310158">
    <property type="component" value="Unassembled WGS sequence"/>
</dbReference>
<evidence type="ECO:0000256" key="8">
    <source>
        <dbReference type="ARBA" id="ARBA00022842"/>
    </source>
</evidence>
<dbReference type="GO" id="GO:0009098">
    <property type="term" value="P:L-leucine biosynthetic process"/>
    <property type="evidence" value="ECO:0007669"/>
    <property type="project" value="UniProtKB-UniPathway"/>
</dbReference>
<dbReference type="AlphaFoldDB" id="A0A4S4LQ40"/>
<dbReference type="EMBL" id="SGPL01000338">
    <property type="protein sequence ID" value="THH13641.1"/>
    <property type="molecule type" value="Genomic_DNA"/>
</dbReference>
<dbReference type="SMART" id="SM01329">
    <property type="entry name" value="Iso_dh"/>
    <property type="match status" value="1"/>
</dbReference>
<evidence type="ECO:0000313" key="15">
    <source>
        <dbReference type="EMBL" id="THH13641.1"/>
    </source>
</evidence>
<dbReference type="GO" id="GO:0000287">
    <property type="term" value="F:magnesium ion binding"/>
    <property type="evidence" value="ECO:0007669"/>
    <property type="project" value="InterPro"/>
</dbReference>
<comment type="cofactor">
    <cofactor evidence="1">
        <name>Mn(2+)</name>
        <dbReference type="ChEBI" id="CHEBI:29035"/>
    </cofactor>
</comment>
<keyword evidence="12 13" id="KW-0100">Branched-chain amino acid biosynthesis</keyword>
<protein>
    <recommendedName>
        <fullName evidence="4 13">3-isopropylmalate dehydrogenase</fullName>
        <ecNumber evidence="4 13">1.1.1.85</ecNumber>
    </recommendedName>
</protein>
<keyword evidence="16" id="KW-1185">Reference proteome</keyword>
<evidence type="ECO:0000256" key="9">
    <source>
        <dbReference type="ARBA" id="ARBA00023002"/>
    </source>
</evidence>
<dbReference type="GO" id="GO:0005829">
    <property type="term" value="C:cytosol"/>
    <property type="evidence" value="ECO:0007669"/>
    <property type="project" value="TreeGrafter"/>
</dbReference>
<keyword evidence="7 13" id="KW-0479">Metal-binding</keyword>
<dbReference type="Pfam" id="PF00180">
    <property type="entry name" value="Iso_dh"/>
    <property type="match status" value="1"/>
</dbReference>
<dbReference type="FunFam" id="3.40.718.10:FF:000006">
    <property type="entry name" value="3-isopropylmalate dehydrogenase"/>
    <property type="match status" value="1"/>
</dbReference>
<evidence type="ECO:0000256" key="2">
    <source>
        <dbReference type="ARBA" id="ARBA00007769"/>
    </source>
</evidence>
<evidence type="ECO:0000256" key="12">
    <source>
        <dbReference type="ARBA" id="ARBA00023304"/>
    </source>
</evidence>
<keyword evidence="6" id="KW-0028">Amino-acid biosynthesis</keyword>
<dbReference type="InterPro" id="IPR036005">
    <property type="entry name" value="Creatinase/aminopeptidase-like"/>
</dbReference>
<evidence type="ECO:0000256" key="1">
    <source>
        <dbReference type="ARBA" id="ARBA00001936"/>
    </source>
</evidence>
<dbReference type="SUPFAM" id="SSF53659">
    <property type="entry name" value="Isocitrate/Isopropylmalate dehydrogenase-like"/>
    <property type="match status" value="1"/>
</dbReference>
<comment type="function">
    <text evidence="13">Catalyzes the oxidation of 3-carboxy-2-hydroxy-4-methylpentanoate (3-isopropylmalate) to 3-carboxy-4-methyl-2-oxopentanoate. The product decarboxylates to 4-methyl-2 oxopentanoate.</text>
</comment>
<evidence type="ECO:0000256" key="7">
    <source>
        <dbReference type="ARBA" id="ARBA00022723"/>
    </source>
</evidence>
<reference evidence="15 16" key="1">
    <citation type="submission" date="2019-02" db="EMBL/GenBank/DDBJ databases">
        <title>Genome sequencing of the rare red list fungi Bondarzewia mesenterica.</title>
        <authorList>
            <person name="Buettner E."/>
            <person name="Kellner H."/>
        </authorList>
    </citation>
    <scope>NUCLEOTIDE SEQUENCE [LARGE SCALE GENOMIC DNA]</scope>
    <source>
        <strain evidence="15 16">DSM 108281</strain>
    </source>
</reference>
<evidence type="ECO:0000256" key="6">
    <source>
        <dbReference type="ARBA" id="ARBA00022605"/>
    </source>
</evidence>
<dbReference type="Gene3D" id="3.90.230.10">
    <property type="entry name" value="Creatinase/methionine aminopeptidase superfamily"/>
    <property type="match status" value="1"/>
</dbReference>
<feature type="domain" description="Isopropylmalate dehydrogenase-like" evidence="14">
    <location>
        <begin position="7"/>
        <end position="373"/>
    </location>
</feature>
<dbReference type="GO" id="GO:0003862">
    <property type="term" value="F:3-isopropylmalate dehydrogenase activity"/>
    <property type="evidence" value="ECO:0007669"/>
    <property type="project" value="UniProtKB-EC"/>
</dbReference>
<evidence type="ECO:0000313" key="16">
    <source>
        <dbReference type="Proteomes" id="UP000310158"/>
    </source>
</evidence>
<dbReference type="InterPro" id="IPR004429">
    <property type="entry name" value="Isopropylmalate_DH"/>
</dbReference>
<evidence type="ECO:0000256" key="4">
    <source>
        <dbReference type="ARBA" id="ARBA00013101"/>
    </source>
</evidence>
<accession>A0A4S4LQ40</accession>
<keyword evidence="10 13" id="KW-0520">NAD</keyword>
<evidence type="ECO:0000256" key="5">
    <source>
        <dbReference type="ARBA" id="ARBA00022430"/>
    </source>
</evidence>
<keyword evidence="8" id="KW-0460">Magnesium</keyword>
<evidence type="ECO:0000256" key="3">
    <source>
        <dbReference type="ARBA" id="ARBA00011738"/>
    </source>
</evidence>
<comment type="similarity">
    <text evidence="2">Belongs to the isocitrate and isopropylmalate dehydrogenases family.</text>
</comment>
<dbReference type="EC" id="1.1.1.85" evidence="4 13"/>
<dbReference type="InterPro" id="IPR024084">
    <property type="entry name" value="IsoPropMal-DH-like_dom"/>
</dbReference>
<dbReference type="PROSITE" id="PS00470">
    <property type="entry name" value="IDH_IMDH"/>
    <property type="match status" value="1"/>
</dbReference>
<dbReference type="HAMAP" id="MF_01033">
    <property type="entry name" value="LeuB_type1"/>
    <property type="match status" value="1"/>
</dbReference>
<organism evidence="15 16">
    <name type="scientific">Bondarzewia mesenterica</name>
    <dbReference type="NCBI Taxonomy" id="1095465"/>
    <lineage>
        <taxon>Eukaryota</taxon>
        <taxon>Fungi</taxon>
        <taxon>Dikarya</taxon>
        <taxon>Basidiomycota</taxon>
        <taxon>Agaricomycotina</taxon>
        <taxon>Agaricomycetes</taxon>
        <taxon>Russulales</taxon>
        <taxon>Bondarzewiaceae</taxon>
        <taxon>Bondarzewia</taxon>
    </lineage>
</organism>
<keyword evidence="9" id="KW-0560">Oxidoreductase</keyword>
<dbReference type="SUPFAM" id="SSF55920">
    <property type="entry name" value="Creatinase/aminopeptidase"/>
    <property type="match status" value="1"/>
</dbReference>
<sequence length="805" mass="88938">MSPKSFRVVVLPGDGIGPEVIAEAVKVLEVVSAGTPDVELKLETHSFGGCAIDETGEPLPESTLKACQSADAILMGSIGGPKWGVSTKVRPEQGLLALRKALGLYANIRPANFASDSLIANSPLKESVTKGVDLIVVRELIGGVYFGERKEQGVAPQENVAWDTMPYSVEEVQRITRVAAQIALAANPPLAIHSVDKANVLASSRLWRRVVTETIQKEYPQLSLDHHLVDSAAMTIVASPKKLNGVILTENLFGDILSDEASVIPGSLGLLPSASLAGAPSVPSSQSFKPTSGLYEPIHGSAPDIAGKGIANPIGTILSAAMLLRYSFGLEKQAAIIETAVRKVLDAKTAGGLELRTADLGGSVGTKEIGAKIVEVLHPTKFAQYRPLPRLRERARVQNGWRDERVAGIPALLQKYDINVWLMSQREYAEDTVWWSIKDATAYAPHRRTVLLFHTNTSSLARQPNPLAWIDNTGQVWPELRAILQDFDPRRIALNTDRNIAFGGGLHVGEFDVLAEELGEKWMERTVNEPMLGIEFVAKRVPGQIECYRLMMEMIWAMLEEGFSEKTIEVDVTTTVDLEWWFLEKMQEQNVSYWAHPRVSVITPESFPGWEGTDDIIREGDLLHIDFGMTAMGLNTDTQHMAYVLRSSEGETDAPAGLKEGLKKSNRMMKMQLEMMRPGLTGNEVLTLCLEQMKEEGIEGQIYSHSIGDWGHAPGAVVGFTNLPTYVPVLGELPILPNTYYSIELYAYHFVPERNETLRFRQEENVYWVDDERGWEFVYGLQEKFHLIKSICDASPNASVFRVQQ</sequence>